<dbReference type="RefSeq" id="WP_233666184.1">
    <property type="nucleotide sequence ID" value="NZ_CP128355.1"/>
</dbReference>
<evidence type="ECO:0000313" key="2">
    <source>
        <dbReference type="Proteomes" id="UP001436297"/>
    </source>
</evidence>
<dbReference type="EMBL" id="CP128355">
    <property type="protein sequence ID" value="XAF71011.1"/>
    <property type="molecule type" value="Genomic_DNA"/>
</dbReference>
<name>A0ABZ3EDU6_9STAP</name>
<proteinExistence type="predicted"/>
<dbReference type="Proteomes" id="UP001436297">
    <property type="component" value="Chromosome"/>
</dbReference>
<organism evidence="1 2">
    <name type="scientific">Staphylococcus hsinchuensis</name>
    <dbReference type="NCBI Taxonomy" id="3051183"/>
    <lineage>
        <taxon>Bacteria</taxon>
        <taxon>Bacillati</taxon>
        <taxon>Bacillota</taxon>
        <taxon>Bacilli</taxon>
        <taxon>Bacillales</taxon>
        <taxon>Staphylococcaceae</taxon>
        <taxon>Staphylococcus</taxon>
    </lineage>
</organism>
<sequence>MSELQVGNILNYYLEEADLNYRTFDIYNFEINDKGEGVWNTDYSQVELEGEFGQKIITFNKDIKDLSLLDLRNAVKELCA</sequence>
<reference evidence="1 2" key="1">
    <citation type="journal article" date="2024" name="Pathogens">
        <title>Staphylococcus hsinchuensis sp. nov., Isolated from Soymilk.</title>
        <authorList>
            <person name="Wang Y.T."/>
            <person name="Lin Y.C."/>
            <person name="Hsieh Y.H."/>
            <person name="Lin Y.T."/>
            <person name="Hamada M."/>
            <person name="Chen C.C."/>
            <person name="Liou J.S."/>
            <person name="Lee A.Y."/>
            <person name="Zhang W.L."/>
            <person name="Chen Y.T."/>
            <person name="Huang C.H."/>
        </authorList>
    </citation>
    <scope>NUCLEOTIDE SEQUENCE [LARGE SCALE GENOMIC DNA]</scope>
    <source>
        <strain evidence="1 2">H164</strain>
    </source>
</reference>
<accession>A0ABZ3EDU6</accession>
<evidence type="ECO:0000313" key="1">
    <source>
        <dbReference type="EMBL" id="XAF71011.1"/>
    </source>
</evidence>
<gene>
    <name evidence="1" type="ORF">QQM35_02500</name>
</gene>
<protein>
    <submittedName>
        <fullName evidence="1">Uncharacterized protein</fullName>
    </submittedName>
</protein>
<keyword evidence="2" id="KW-1185">Reference proteome</keyword>